<keyword evidence="1" id="KW-0732">Signal</keyword>
<feature type="signal peptide" evidence="1">
    <location>
        <begin position="1"/>
        <end position="25"/>
    </location>
</feature>
<name>A0ABR2EEA3_9ROSI</name>
<dbReference type="EMBL" id="JBBPBM010000015">
    <property type="protein sequence ID" value="KAK8558984.1"/>
    <property type="molecule type" value="Genomic_DNA"/>
</dbReference>
<reference evidence="2 3" key="1">
    <citation type="journal article" date="2024" name="G3 (Bethesda)">
        <title>Genome assembly of Hibiscus sabdariffa L. provides insights into metabolisms of medicinal natural products.</title>
        <authorList>
            <person name="Kim T."/>
        </authorList>
    </citation>
    <scope>NUCLEOTIDE SEQUENCE [LARGE SCALE GENOMIC DNA]</scope>
    <source>
        <strain evidence="2">TK-2024</strain>
        <tissue evidence="2">Old leaves</tissue>
    </source>
</reference>
<evidence type="ECO:0000256" key="1">
    <source>
        <dbReference type="SAM" id="SignalP"/>
    </source>
</evidence>
<dbReference type="Proteomes" id="UP001472677">
    <property type="component" value="Unassembled WGS sequence"/>
</dbReference>
<proteinExistence type="predicted"/>
<evidence type="ECO:0000313" key="2">
    <source>
        <dbReference type="EMBL" id="KAK8558984.1"/>
    </source>
</evidence>
<keyword evidence="3" id="KW-1185">Reference proteome</keyword>
<accession>A0ABR2EEA3</accession>
<sequence>MWSCGWPQAFGSIVWSLWLNRNSLVLDPDFIGVDSVLGHSRWLVESYNLPTTTPLGEVDNMVVVKMLSDRNIVSGGNSLGLFHSPSVIHEVLHKDMRHNEMVAARLFAGDTTGAANIWSWVRTCDLFATCLLLARLLSSVVVVDHAILVWGAVAEESWALIRCED</sequence>
<protein>
    <submittedName>
        <fullName evidence="2">Uncharacterized protein</fullName>
    </submittedName>
</protein>
<comment type="caution">
    <text evidence="2">The sequence shown here is derived from an EMBL/GenBank/DDBJ whole genome shotgun (WGS) entry which is preliminary data.</text>
</comment>
<feature type="chain" id="PRO_5045359161" evidence="1">
    <location>
        <begin position="26"/>
        <end position="165"/>
    </location>
</feature>
<evidence type="ECO:0000313" key="3">
    <source>
        <dbReference type="Proteomes" id="UP001472677"/>
    </source>
</evidence>
<gene>
    <name evidence="2" type="ORF">V6N12_042273</name>
</gene>
<organism evidence="2 3">
    <name type="scientific">Hibiscus sabdariffa</name>
    <name type="common">roselle</name>
    <dbReference type="NCBI Taxonomy" id="183260"/>
    <lineage>
        <taxon>Eukaryota</taxon>
        <taxon>Viridiplantae</taxon>
        <taxon>Streptophyta</taxon>
        <taxon>Embryophyta</taxon>
        <taxon>Tracheophyta</taxon>
        <taxon>Spermatophyta</taxon>
        <taxon>Magnoliopsida</taxon>
        <taxon>eudicotyledons</taxon>
        <taxon>Gunneridae</taxon>
        <taxon>Pentapetalae</taxon>
        <taxon>rosids</taxon>
        <taxon>malvids</taxon>
        <taxon>Malvales</taxon>
        <taxon>Malvaceae</taxon>
        <taxon>Malvoideae</taxon>
        <taxon>Hibiscus</taxon>
    </lineage>
</organism>